<organism evidence="1 2">
    <name type="scientific">Floridaenema flaviceps BLCC-F50</name>
    <dbReference type="NCBI Taxonomy" id="3153642"/>
    <lineage>
        <taxon>Bacteria</taxon>
        <taxon>Bacillati</taxon>
        <taxon>Cyanobacteriota</taxon>
        <taxon>Cyanophyceae</taxon>
        <taxon>Oscillatoriophycideae</taxon>
        <taxon>Aerosakkonematales</taxon>
        <taxon>Aerosakkonemataceae</taxon>
        <taxon>Floridanema</taxon>
        <taxon>Floridanema flaviceps</taxon>
    </lineage>
</organism>
<dbReference type="InterPro" id="IPR049457">
    <property type="entry name" value="Emfourin"/>
</dbReference>
<accession>A0ABV4XZ72</accession>
<keyword evidence="2" id="KW-1185">Reference proteome</keyword>
<protein>
    <submittedName>
        <fullName evidence="1">Protealysin inhibitor emfourin</fullName>
    </submittedName>
</protein>
<name>A0ABV4XZ72_9CYAN</name>
<evidence type="ECO:0000313" key="2">
    <source>
        <dbReference type="Proteomes" id="UP001576784"/>
    </source>
</evidence>
<comment type="caution">
    <text evidence="1">The sequence shown here is derived from an EMBL/GenBank/DDBJ whole genome shotgun (WGS) entry which is preliminary data.</text>
</comment>
<evidence type="ECO:0000313" key="1">
    <source>
        <dbReference type="EMBL" id="MFB2896538.1"/>
    </source>
</evidence>
<dbReference type="Proteomes" id="UP001576784">
    <property type="component" value="Unassembled WGS sequence"/>
</dbReference>
<reference evidence="1 2" key="1">
    <citation type="submission" date="2024-09" db="EMBL/GenBank/DDBJ databases">
        <title>Floridaenema gen nov. (Aerosakkonemataceae, Aerosakkonematales ord. nov., Cyanobacteria) from benthic tropical and subtropical fresh waters, with the description of four new species.</title>
        <authorList>
            <person name="Moretto J.A."/>
            <person name="Berthold D.E."/>
            <person name="Lefler F.W."/>
            <person name="Huang I.-S."/>
            <person name="Laughinghouse H. IV."/>
        </authorList>
    </citation>
    <scope>NUCLEOTIDE SEQUENCE [LARGE SCALE GENOMIC DNA]</scope>
    <source>
        <strain evidence="1 2">BLCC-F50</strain>
    </source>
</reference>
<gene>
    <name evidence="1" type="ORF">ACE1CI_26800</name>
</gene>
<proteinExistence type="predicted"/>
<dbReference type="RefSeq" id="WP_413266165.1">
    <property type="nucleotide sequence ID" value="NZ_JBHFNR010000204.1"/>
</dbReference>
<dbReference type="EMBL" id="JBHFNR010000204">
    <property type="protein sequence ID" value="MFB2896538.1"/>
    <property type="molecule type" value="Genomic_DNA"/>
</dbReference>
<sequence>MRVIFERTGGFAGIRMTKTIDIDTLPESERNHLQLLIEAADFFELPEIITSANSQPDRFQYQITVEKSQRQHRVRVSEQAVPDTLRPFLEWLIRAK</sequence>
<dbReference type="Pfam" id="PF20242">
    <property type="entry name" value="Emfourin"/>
    <property type="match status" value="1"/>
</dbReference>